<accession>A0ABQ0A0N1</accession>
<protein>
    <submittedName>
        <fullName evidence="1">Nucleoside 2-deoxyribosyltransferase</fullName>
    </submittedName>
</protein>
<sequence>MKIYLAGPEVFAPDAIELGARKKSLCQHYGFEGIFPLDNEITPSSSPVETGLLISRENERLIDDSDLVIANLSPFRGASADVGTVYELGLARGLGKTIHGYSNDPELYQDRLLSLCGPSASQQAGTLCDRDGLKIEEFDLHDNLMIDGGIAAAGGHFVLAQKKAAIFSMTAFEEVLIRLSRSA</sequence>
<dbReference type="Gene3D" id="3.40.50.450">
    <property type="match status" value="1"/>
</dbReference>
<keyword evidence="2" id="KW-1185">Reference proteome</keyword>
<comment type="caution">
    <text evidence="1">The sequence shown here is derived from an EMBL/GenBank/DDBJ whole genome shotgun (WGS) entry which is preliminary data.</text>
</comment>
<dbReference type="RefSeq" id="WP_353295078.1">
    <property type="nucleotide sequence ID" value="NZ_BAABWH010000005.1"/>
</dbReference>
<name>A0ABQ0A0N1_9GAMM</name>
<dbReference type="InterPro" id="IPR051239">
    <property type="entry name" value="2'-dNMP_N-hydrolase"/>
</dbReference>
<dbReference type="SUPFAM" id="SSF52309">
    <property type="entry name" value="N-(deoxy)ribosyltransferase-like"/>
    <property type="match status" value="1"/>
</dbReference>
<dbReference type="Proteomes" id="UP001481413">
    <property type="component" value="Unassembled WGS sequence"/>
</dbReference>
<evidence type="ECO:0000313" key="1">
    <source>
        <dbReference type="EMBL" id="GAA6145951.1"/>
    </source>
</evidence>
<reference evidence="1 2" key="1">
    <citation type="submission" date="2024-04" db="EMBL/GenBank/DDBJ databases">
        <title>Draft genome sequence of Thalassolituus maritimus NBRC 116585.</title>
        <authorList>
            <person name="Miyakawa T."/>
            <person name="Kusuya Y."/>
            <person name="Miura T."/>
        </authorList>
    </citation>
    <scope>NUCLEOTIDE SEQUENCE [LARGE SCALE GENOMIC DNA]</scope>
    <source>
        <strain evidence="1 2">5NW40-0001</strain>
    </source>
</reference>
<organism evidence="1 2">
    <name type="scientific">Thalassolituus maritimus</name>
    <dbReference type="NCBI Taxonomy" id="484498"/>
    <lineage>
        <taxon>Bacteria</taxon>
        <taxon>Pseudomonadati</taxon>
        <taxon>Pseudomonadota</taxon>
        <taxon>Gammaproteobacteria</taxon>
        <taxon>Oceanospirillales</taxon>
        <taxon>Oceanospirillaceae</taxon>
        <taxon>Thalassolituus</taxon>
    </lineage>
</organism>
<dbReference type="PANTHER" id="PTHR15364">
    <property type="entry name" value="2'-DEOXYNUCLEOSIDE 5'-PHOSPHATE N-HYDROLASE 1"/>
    <property type="match status" value="1"/>
</dbReference>
<evidence type="ECO:0000313" key="2">
    <source>
        <dbReference type="Proteomes" id="UP001481413"/>
    </source>
</evidence>
<gene>
    <name evidence="1" type="ORF">NBRC116585_20690</name>
</gene>
<dbReference type="PANTHER" id="PTHR15364:SF0">
    <property type="entry name" value="2'-DEOXYNUCLEOSIDE 5'-PHOSPHATE N-HYDROLASE 1"/>
    <property type="match status" value="1"/>
</dbReference>
<dbReference type="EMBL" id="BAABWH010000005">
    <property type="protein sequence ID" value="GAA6145951.1"/>
    <property type="molecule type" value="Genomic_DNA"/>
</dbReference>
<dbReference type="InterPro" id="IPR007710">
    <property type="entry name" value="Nucleoside_deoxyribTrfase"/>
</dbReference>
<dbReference type="Pfam" id="PF05014">
    <property type="entry name" value="Nuc_deoxyrib_tr"/>
    <property type="match status" value="1"/>
</dbReference>
<proteinExistence type="predicted"/>